<feature type="transmembrane region" description="Helical" evidence="8">
    <location>
        <begin position="73"/>
        <end position="97"/>
    </location>
</feature>
<dbReference type="RefSeq" id="WP_374955809.1">
    <property type="nucleotide sequence ID" value="NZ_LR134442.1"/>
</dbReference>
<evidence type="ECO:0000256" key="3">
    <source>
        <dbReference type="ARBA" id="ARBA00022475"/>
    </source>
</evidence>
<dbReference type="PANTHER" id="PTHR42709:SF6">
    <property type="entry name" value="UNDECAPRENYL PHOSPHATE TRANSPORTER A"/>
    <property type="match status" value="1"/>
</dbReference>
<evidence type="ECO:0000256" key="7">
    <source>
        <dbReference type="SAM" id="MobiDB-lite"/>
    </source>
</evidence>
<dbReference type="EMBL" id="UNQJ01000031">
    <property type="protein sequence ID" value="SYZ34592.1"/>
    <property type="molecule type" value="Genomic_DNA"/>
</dbReference>
<evidence type="ECO:0000313" key="11">
    <source>
        <dbReference type="Proteomes" id="UP000263928"/>
    </source>
</evidence>
<feature type="region of interest" description="Disordered" evidence="7">
    <location>
        <begin position="1"/>
        <end position="53"/>
    </location>
</feature>
<evidence type="ECO:0000256" key="1">
    <source>
        <dbReference type="ARBA" id="ARBA00004651"/>
    </source>
</evidence>
<keyword evidence="3" id="KW-1003">Cell membrane</keyword>
<dbReference type="InterPro" id="IPR051311">
    <property type="entry name" value="DedA_domain"/>
</dbReference>
<name>A0A383SAL0_9ACTN</name>
<dbReference type="AlphaFoldDB" id="A0A383SAL0"/>
<feature type="transmembrane region" description="Helical" evidence="8">
    <location>
        <begin position="188"/>
        <end position="211"/>
    </location>
</feature>
<feature type="transmembrane region" description="Helical" evidence="8">
    <location>
        <begin position="258"/>
        <end position="279"/>
    </location>
</feature>
<evidence type="ECO:0000313" key="10">
    <source>
        <dbReference type="EMBL" id="SYZ34592.1"/>
    </source>
</evidence>
<feature type="transmembrane region" description="Helical" evidence="8">
    <location>
        <begin position="103"/>
        <end position="122"/>
    </location>
</feature>
<reference evidence="11" key="1">
    <citation type="submission" date="2018-08" db="EMBL/GenBank/DDBJ databases">
        <authorList>
            <person name="Hornung B."/>
        </authorList>
    </citation>
    <scope>NUCLEOTIDE SEQUENCE [LARGE SCALE GENOMIC DNA]</scope>
</reference>
<evidence type="ECO:0000256" key="4">
    <source>
        <dbReference type="ARBA" id="ARBA00022692"/>
    </source>
</evidence>
<comment type="subcellular location">
    <subcellularLocation>
        <location evidence="1">Cell membrane</location>
        <topology evidence="1">Multi-pass membrane protein</topology>
    </subcellularLocation>
</comment>
<feature type="transmembrane region" description="Helical" evidence="8">
    <location>
        <begin position="134"/>
        <end position="155"/>
    </location>
</feature>
<proteinExistence type="inferred from homology"/>
<evidence type="ECO:0000256" key="6">
    <source>
        <dbReference type="ARBA" id="ARBA00023136"/>
    </source>
</evidence>
<protein>
    <submittedName>
        <fullName evidence="10">SNARE associated Golgi protein</fullName>
    </submittedName>
</protein>
<evidence type="ECO:0000256" key="8">
    <source>
        <dbReference type="SAM" id="Phobius"/>
    </source>
</evidence>
<evidence type="ECO:0000256" key="2">
    <source>
        <dbReference type="ARBA" id="ARBA00010792"/>
    </source>
</evidence>
<accession>A0A383SAL0</accession>
<dbReference type="Pfam" id="PF09335">
    <property type="entry name" value="VTT_dom"/>
    <property type="match status" value="1"/>
</dbReference>
<dbReference type="InterPro" id="IPR032816">
    <property type="entry name" value="VTT_dom"/>
</dbReference>
<evidence type="ECO:0000259" key="9">
    <source>
        <dbReference type="Pfam" id="PF09335"/>
    </source>
</evidence>
<feature type="compositionally biased region" description="Basic and acidic residues" evidence="7">
    <location>
        <begin position="1"/>
        <end position="19"/>
    </location>
</feature>
<dbReference type="GO" id="GO:0005886">
    <property type="term" value="C:plasma membrane"/>
    <property type="evidence" value="ECO:0007669"/>
    <property type="project" value="UniProtKB-SubCell"/>
</dbReference>
<keyword evidence="4 8" id="KW-0812">Transmembrane</keyword>
<sequence length="288" mass="31442">MNHEPRRVDRDAAAEHDAGEDFPPAVPVDVSSGGGAGNPAGPAVDDESAAEQEKDWWDDPAMPWRHKPGRSDIACLAWMGVLGAVSLAILPLRAWLLGAASRIPVLVAVTGSRTGAATFGALMREGDYHAAIPWVLVLVAGTIMSCKFDWVYWWAGKLWGRGMIEVWAGRSERARRRYEKVERWADRAGWFGMFLAYVPIPLPLMAVVFVLAGANRMSVRRFVAMNCTVCLIWLLGCTGIGYLVGAPITAVLEVYSRIANYVAIALVVVVFVVAFSSSWRKNNQAARA</sequence>
<keyword evidence="11" id="KW-1185">Reference proteome</keyword>
<dbReference type="PANTHER" id="PTHR42709">
    <property type="entry name" value="ALKALINE PHOSPHATASE LIKE PROTEIN"/>
    <property type="match status" value="1"/>
</dbReference>
<feature type="transmembrane region" description="Helical" evidence="8">
    <location>
        <begin position="223"/>
        <end position="246"/>
    </location>
</feature>
<keyword evidence="5 8" id="KW-1133">Transmembrane helix</keyword>
<dbReference type="Proteomes" id="UP000263928">
    <property type="component" value="Unassembled WGS sequence"/>
</dbReference>
<keyword evidence="6 8" id="KW-0472">Membrane</keyword>
<evidence type="ECO:0000256" key="5">
    <source>
        <dbReference type="ARBA" id="ARBA00022989"/>
    </source>
</evidence>
<gene>
    <name evidence="10" type="ORF">PROPAUS_2610</name>
</gene>
<feature type="domain" description="VTT" evidence="9">
    <location>
        <begin position="132"/>
        <end position="242"/>
    </location>
</feature>
<organism evidence="10 11">
    <name type="scientific">Propionibacterium australiense</name>
    <dbReference type="NCBI Taxonomy" id="119981"/>
    <lineage>
        <taxon>Bacteria</taxon>
        <taxon>Bacillati</taxon>
        <taxon>Actinomycetota</taxon>
        <taxon>Actinomycetes</taxon>
        <taxon>Propionibacteriales</taxon>
        <taxon>Propionibacteriaceae</taxon>
        <taxon>Propionibacterium</taxon>
    </lineage>
</organism>
<comment type="similarity">
    <text evidence="2">Belongs to the DedA family.</text>
</comment>